<keyword evidence="1" id="KW-0472">Membrane</keyword>
<accession>F9YPC0</accession>
<evidence type="ECO:0008006" key="4">
    <source>
        <dbReference type="Google" id="ProtNLM"/>
    </source>
</evidence>
<evidence type="ECO:0000313" key="3">
    <source>
        <dbReference type="Proteomes" id="UP000008895"/>
    </source>
</evidence>
<dbReference type="AlphaFoldDB" id="F9YPC0"/>
<keyword evidence="3" id="KW-1185">Reference proteome</keyword>
<gene>
    <name evidence="2" type="ordered locus">Ccan_11980</name>
</gene>
<sequence length="75" mass="8920">MIHIEEKIYLLFCLTILPLALFFVIFRIIKNKKQRQFTNERLFKRLAPNRSTFKPWLKFGLLSLMLLLLGIALPS</sequence>
<proteinExistence type="predicted"/>
<organism evidence="2 3">
    <name type="scientific">Capnocytophaga canimorsus (strain 5)</name>
    <dbReference type="NCBI Taxonomy" id="860228"/>
    <lineage>
        <taxon>Bacteria</taxon>
        <taxon>Pseudomonadati</taxon>
        <taxon>Bacteroidota</taxon>
        <taxon>Flavobacteriia</taxon>
        <taxon>Flavobacteriales</taxon>
        <taxon>Flavobacteriaceae</taxon>
        <taxon>Capnocytophaga</taxon>
    </lineage>
</organism>
<keyword evidence="1" id="KW-1133">Transmembrane helix</keyword>
<dbReference type="STRING" id="860228.Ccan_11980"/>
<name>F9YPC0_CAPCC</name>
<dbReference type="Proteomes" id="UP000008895">
    <property type="component" value="Chromosome"/>
</dbReference>
<dbReference type="KEGG" id="ccm:Ccan_11980"/>
<dbReference type="HOGENOM" id="CLU_2664312_0_0_10"/>
<feature type="transmembrane region" description="Helical" evidence="1">
    <location>
        <begin position="6"/>
        <end position="29"/>
    </location>
</feature>
<protein>
    <recommendedName>
        <fullName evidence="4">Aerotolerance regulator N-terminal domain-containing protein</fullName>
    </recommendedName>
</protein>
<keyword evidence="1" id="KW-0812">Transmembrane</keyword>
<feature type="transmembrane region" description="Helical" evidence="1">
    <location>
        <begin position="55"/>
        <end position="73"/>
    </location>
</feature>
<dbReference type="EMBL" id="CP002113">
    <property type="protein sequence ID" value="AEK23314.1"/>
    <property type="molecule type" value="Genomic_DNA"/>
</dbReference>
<evidence type="ECO:0000313" key="2">
    <source>
        <dbReference type="EMBL" id="AEK23314.1"/>
    </source>
</evidence>
<evidence type="ECO:0000256" key="1">
    <source>
        <dbReference type="SAM" id="Phobius"/>
    </source>
</evidence>
<reference evidence="2 3" key="1">
    <citation type="journal article" date="2011" name="J. Bacteriol.">
        <title>Complete genome sequence of the dog commensal and human pathogen Capnocytophaga canimorsus strain 5.</title>
        <authorList>
            <person name="Manfredi P."/>
            <person name="Pagni M."/>
            <person name="Cornelis G.R."/>
        </authorList>
    </citation>
    <scope>NUCLEOTIDE SEQUENCE [LARGE SCALE GENOMIC DNA]</scope>
    <source>
        <strain evidence="3">5</strain>
    </source>
</reference>